<reference evidence="8 9" key="1">
    <citation type="submission" date="2019-04" db="EMBL/GenBank/DDBJ databases">
        <authorList>
            <person name="Li J."/>
        </authorList>
    </citation>
    <scope>NUCLEOTIDE SEQUENCE [LARGE SCALE GENOMIC DNA]</scope>
    <source>
        <strain evidence="8 9">KCTC 42687</strain>
    </source>
</reference>
<dbReference type="InterPro" id="IPR023343">
    <property type="entry name" value="Penicillin_amidase_dom1"/>
</dbReference>
<evidence type="ECO:0000256" key="7">
    <source>
        <dbReference type="SAM" id="SignalP"/>
    </source>
</evidence>
<dbReference type="Gene3D" id="1.10.439.10">
    <property type="entry name" value="Penicillin Amidohydrolase, domain 1"/>
    <property type="match status" value="1"/>
</dbReference>
<evidence type="ECO:0000313" key="8">
    <source>
        <dbReference type="EMBL" id="TJZ90221.1"/>
    </source>
</evidence>
<dbReference type="InterPro" id="IPR014395">
    <property type="entry name" value="Pen/GL7ACA/AHL_acylase"/>
</dbReference>
<dbReference type="GO" id="GO:0016811">
    <property type="term" value="F:hydrolase activity, acting on carbon-nitrogen (but not peptide) bonds, in linear amides"/>
    <property type="evidence" value="ECO:0007669"/>
    <property type="project" value="InterPro"/>
</dbReference>
<feature type="binding site" evidence="5">
    <location>
        <position position="391"/>
    </location>
    <ligand>
        <name>Ca(2+)</name>
        <dbReference type="ChEBI" id="CHEBI:29108"/>
    </ligand>
</feature>
<keyword evidence="9" id="KW-1185">Reference proteome</keyword>
<feature type="signal peptide" evidence="7">
    <location>
        <begin position="1"/>
        <end position="26"/>
    </location>
</feature>
<dbReference type="GO" id="GO:0046872">
    <property type="term" value="F:metal ion binding"/>
    <property type="evidence" value="ECO:0007669"/>
    <property type="project" value="UniProtKB-KW"/>
</dbReference>
<dbReference type="Gene3D" id="2.30.120.10">
    <property type="match status" value="1"/>
</dbReference>
<dbReference type="EMBL" id="SUNI01000018">
    <property type="protein sequence ID" value="TJZ90221.1"/>
    <property type="molecule type" value="Genomic_DNA"/>
</dbReference>
<dbReference type="Gene3D" id="3.60.20.10">
    <property type="entry name" value="Glutamine Phosphoribosylpyrophosphate, subunit 1, domain 1"/>
    <property type="match status" value="1"/>
</dbReference>
<proteinExistence type="inferred from homology"/>
<dbReference type="Gene3D" id="1.10.1400.10">
    <property type="match status" value="1"/>
</dbReference>
<evidence type="ECO:0000256" key="1">
    <source>
        <dbReference type="ARBA" id="ARBA00006586"/>
    </source>
</evidence>
<dbReference type="Proteomes" id="UP000309747">
    <property type="component" value="Unassembled WGS sequence"/>
</dbReference>
<protein>
    <submittedName>
        <fullName evidence="8">Penicillin acylase family protein</fullName>
    </submittedName>
</protein>
<accession>A0A4U0R5J0</accession>
<evidence type="ECO:0000256" key="5">
    <source>
        <dbReference type="PIRSR" id="PIRSR001227-2"/>
    </source>
</evidence>
<gene>
    <name evidence="8" type="ORF">FA743_15750</name>
</gene>
<name>A0A4U0R5J0_9RHOB</name>
<feature type="region of interest" description="Disordered" evidence="6">
    <location>
        <begin position="244"/>
        <end position="298"/>
    </location>
</feature>
<feature type="binding site" evidence="5">
    <location>
        <position position="388"/>
    </location>
    <ligand>
        <name>Ca(2+)</name>
        <dbReference type="ChEBI" id="CHEBI:29108"/>
    </ligand>
</feature>
<dbReference type="CDD" id="cd03747">
    <property type="entry name" value="Ntn_PGA_like"/>
    <property type="match status" value="1"/>
</dbReference>
<dbReference type="InterPro" id="IPR043147">
    <property type="entry name" value="Penicillin_amidase_A-knob"/>
</dbReference>
<dbReference type="InterPro" id="IPR002692">
    <property type="entry name" value="S45"/>
</dbReference>
<evidence type="ECO:0000256" key="4">
    <source>
        <dbReference type="PIRSR" id="PIRSR001227-1"/>
    </source>
</evidence>
<comment type="cofactor">
    <cofactor evidence="5">
        <name>Ca(2+)</name>
        <dbReference type="ChEBI" id="CHEBI:29108"/>
    </cofactor>
    <text evidence="5">Binds 1 Ca(2+) ion per dimer.</text>
</comment>
<sequence length="854" mass="93358">MQMSKRKTLFVLSATVSAMTMVPAHAEFASAVTQETRGVAGLEQPAEIIIDQWGVPHIYAGTDRDAIFLQGYNAARDRLWQIDLWRKRGLGQLSESFGESFVDQDRAARLFLYRGDMEEEWAAYGPNGRSSAEAFSEGVNAYVQQVLDGDLPTPVEFDLTGSEPALWSPEDVVRIRSHGLTRNASSEVSRARIACEEGIEADRLRQKLEPEWTPSIPEGLDPCTIPEDVLADYTLATRNVTFEAPDAASQTEPVPALGTETDVDAGSAPNALEPADPDSAAPETHENNESSGDQETRLDPATFLRTTAANVQEIGSNNWTVAPSRTATGRPILANDPHRAHGVPSLRYVVHLNSPSMSVIGAGEPALPGVSIGHNGKIGFGLTIFAVDQEDIYVYELNPDNPDQYRYRDEWVDMDVMSDTVNVRDGEPVDIELRFTRHGPILKVDADNNRAYAFRSVWFEPGTSAYFGSVDYMGAQNWDEFSSAMERFSTPSENQVYADTDGNIGWIVGAISPLRENWDGLLPVPGDGRYEWDFLERDKLPSSYNPEKGWFATANEMNLPEDYPYEDYKVGFEWSDPSRYNRIAEVLSEDDQMTLAGSMALQNDDHSMMQRRVVALMQGLSLPETASSSDNQALDLIQNWDGVTSADSAAAAVAEVMLSKHLVKVAGPRLLGDDLSTLLGRGAITTVVDLLEQPDDRLGTEPDAARDEILSQALSNAVAETTELLGQDVAEWRWGDLHKGVFTSSVASLSPGGLSSQLNVGPLSMGGSAFSPRAASYNDAFEVTSGASFRMVLDVGNWDESRFINTPGQSGDPMSAHYRDLAPLWAAGDYAPLVYSREAVERAAHHVIALTPGD</sequence>
<keyword evidence="7" id="KW-0732">Signal</keyword>
<evidence type="ECO:0000256" key="2">
    <source>
        <dbReference type="ARBA" id="ARBA00022801"/>
    </source>
</evidence>
<dbReference type="PANTHER" id="PTHR34218:SF4">
    <property type="entry name" value="ACYL-HOMOSERINE LACTONE ACYLASE QUIP"/>
    <property type="match status" value="1"/>
</dbReference>
<organism evidence="8 9">
    <name type="scientific">Paracoccus gahaiensis</name>
    <dbReference type="NCBI Taxonomy" id="1706839"/>
    <lineage>
        <taxon>Bacteria</taxon>
        <taxon>Pseudomonadati</taxon>
        <taxon>Pseudomonadota</taxon>
        <taxon>Alphaproteobacteria</taxon>
        <taxon>Rhodobacterales</taxon>
        <taxon>Paracoccaceae</taxon>
        <taxon>Paracoccus</taxon>
    </lineage>
</organism>
<feature type="chain" id="PRO_5020480756" evidence="7">
    <location>
        <begin position="27"/>
        <end position="854"/>
    </location>
</feature>
<dbReference type="AlphaFoldDB" id="A0A4U0R5J0"/>
<dbReference type="GO" id="GO:0017000">
    <property type="term" value="P:antibiotic biosynthetic process"/>
    <property type="evidence" value="ECO:0007669"/>
    <property type="project" value="InterPro"/>
</dbReference>
<comment type="similarity">
    <text evidence="1">Belongs to the peptidase S45 family.</text>
</comment>
<dbReference type="SUPFAM" id="SSF56235">
    <property type="entry name" value="N-terminal nucleophile aminohydrolases (Ntn hydrolases)"/>
    <property type="match status" value="1"/>
</dbReference>
<keyword evidence="5" id="KW-0479">Metal-binding</keyword>
<keyword evidence="2" id="KW-0378">Hydrolase</keyword>
<dbReference type="InterPro" id="IPR043146">
    <property type="entry name" value="Penicillin_amidase_N_B-knob"/>
</dbReference>
<feature type="binding site" evidence="5">
    <location>
        <position position="187"/>
    </location>
    <ligand>
        <name>Ca(2+)</name>
        <dbReference type="ChEBI" id="CHEBI:29108"/>
    </ligand>
</feature>
<evidence type="ECO:0000256" key="6">
    <source>
        <dbReference type="SAM" id="MobiDB-lite"/>
    </source>
</evidence>
<feature type="active site" description="Nucleophile" evidence="4">
    <location>
        <position position="316"/>
    </location>
</feature>
<dbReference type="Pfam" id="PF01804">
    <property type="entry name" value="Penicil_amidase"/>
    <property type="match status" value="1"/>
</dbReference>
<dbReference type="PIRSF" id="PIRSF001227">
    <property type="entry name" value="Pen_acylase"/>
    <property type="match status" value="1"/>
</dbReference>
<dbReference type="InterPro" id="IPR029055">
    <property type="entry name" value="Ntn_hydrolases_N"/>
</dbReference>
<dbReference type="PANTHER" id="PTHR34218">
    <property type="entry name" value="PEPTIDASE S45 PENICILLIN AMIDASE"/>
    <property type="match status" value="1"/>
</dbReference>
<dbReference type="RefSeq" id="WP_136887058.1">
    <property type="nucleotide sequence ID" value="NZ_SUNI01000018.1"/>
</dbReference>
<keyword evidence="3" id="KW-0865">Zymogen</keyword>
<feature type="compositionally biased region" description="Basic and acidic residues" evidence="6">
    <location>
        <begin position="283"/>
        <end position="298"/>
    </location>
</feature>
<keyword evidence="5" id="KW-0106">Calcium</keyword>
<dbReference type="OrthoDB" id="9760084at2"/>
<comment type="caution">
    <text evidence="8">The sequence shown here is derived from an EMBL/GenBank/DDBJ whole genome shotgun (WGS) entry which is preliminary data.</text>
</comment>
<evidence type="ECO:0000313" key="9">
    <source>
        <dbReference type="Proteomes" id="UP000309747"/>
    </source>
</evidence>
<evidence type="ECO:0000256" key="3">
    <source>
        <dbReference type="ARBA" id="ARBA00023145"/>
    </source>
</evidence>